<evidence type="ECO:0000313" key="2">
    <source>
        <dbReference type="EMBL" id="KMZ57704.1"/>
    </source>
</evidence>
<gene>
    <name evidence="2" type="ORF">ZOSMA_82G00160</name>
</gene>
<dbReference type="EMBL" id="LFYR01002027">
    <property type="protein sequence ID" value="KMZ57704.1"/>
    <property type="molecule type" value="Genomic_DNA"/>
</dbReference>
<name>A0A0K9NLR2_ZOSMR</name>
<dbReference type="InterPro" id="IPR006886">
    <property type="entry name" value="RNA_pol_III_Rpc5"/>
</dbReference>
<organism evidence="2 3">
    <name type="scientific">Zostera marina</name>
    <name type="common">Eelgrass</name>
    <dbReference type="NCBI Taxonomy" id="29655"/>
    <lineage>
        <taxon>Eukaryota</taxon>
        <taxon>Viridiplantae</taxon>
        <taxon>Streptophyta</taxon>
        <taxon>Embryophyta</taxon>
        <taxon>Tracheophyta</taxon>
        <taxon>Spermatophyta</taxon>
        <taxon>Magnoliopsida</taxon>
        <taxon>Liliopsida</taxon>
        <taxon>Zosteraceae</taxon>
        <taxon>Zostera</taxon>
    </lineage>
</organism>
<dbReference type="OMA" id="INTECEN"/>
<evidence type="ECO:0000256" key="1">
    <source>
        <dbReference type="SAM" id="MobiDB-lite"/>
    </source>
</evidence>
<dbReference type="Pfam" id="PF04801">
    <property type="entry name" value="RPC5"/>
    <property type="match status" value="2"/>
</dbReference>
<feature type="region of interest" description="Disordered" evidence="1">
    <location>
        <begin position="33"/>
        <end position="52"/>
    </location>
</feature>
<comment type="caution">
    <text evidence="2">The sequence shown here is derived from an EMBL/GenBank/DDBJ whole genome shotgun (WGS) entry which is preliminary data.</text>
</comment>
<dbReference type="GO" id="GO:0005666">
    <property type="term" value="C:RNA polymerase III complex"/>
    <property type="evidence" value="ECO:0000318"/>
    <property type="project" value="GO_Central"/>
</dbReference>
<dbReference type="OrthoDB" id="340681at2759"/>
<dbReference type="AlphaFoldDB" id="A0A0K9NLR2"/>
<dbReference type="GO" id="GO:0006351">
    <property type="term" value="P:DNA-templated transcription"/>
    <property type="evidence" value="ECO:0007669"/>
    <property type="project" value="InterPro"/>
</dbReference>
<dbReference type="PANTHER" id="PTHR12069">
    <property type="entry name" value="DNA-DIRECTED RNA POLYMERASES III 80 KDA POLYPEPTIDE RNA POLYMERASE III SUBUNIT 5"/>
    <property type="match status" value="1"/>
</dbReference>
<dbReference type="Proteomes" id="UP000036987">
    <property type="component" value="Unassembled WGS sequence"/>
</dbReference>
<feature type="compositionally biased region" description="Polar residues" evidence="1">
    <location>
        <begin position="33"/>
        <end position="45"/>
    </location>
</feature>
<sequence length="604" mass="69342">MDISDFDLFDVDSEGNLSSSIVQNPKVIPKSEPFSSNGILESGNTKSRENGDGVVTMDIDGVEEDYVVKEIDVLFNSSLDDVKTELSLLEFPLRPRWRPYNLDERCRNVRVEHNGGIFEIDLSIDMDCPTYDRQGESFLASKYLLLSAQKGPPLTSYAVGIRKGNQFHLHLNLLSAIMKFKPSFKYLKSTRMPNWDVSEPSLETPNTENWISFKFHPANDNKLSNTYRQKMLVVANRVIPFQMTSHDYMDSVFPRSSRNKRVSLCSLKEMLLSKSLEERFRFLFMQEPFLYRFATLKHFAPKCSTDDVLKLISHHAYLVQGLWVSRSSLLFEEHNQVIARDYCLYLFHKSTLISNDILKSVRIVKFDVLKKLISPFARERYSLEDWKFKEPTDKDFIKNYQHVVEDQINVWSSQEKVLRNALSSKVYQVPSVSNARMTAVSSPGNIDHYSEPRNVGSKSIEMILRKHNVCSLMTISQKIQEMVISQNVLEKRETKSLELIVSPNQLNILKDAINQVAIKIHNVYVLKSLGNQSLDPFRDLIVDIFCRKEPNAVVTKSEIGLAVKDAPNKRQITTTTFNEVMKELCVTHDGGRSWTLKSGDPKPE</sequence>
<reference evidence="3" key="1">
    <citation type="journal article" date="2016" name="Nature">
        <title>The genome of the seagrass Zostera marina reveals angiosperm adaptation to the sea.</title>
        <authorList>
            <person name="Olsen J.L."/>
            <person name="Rouze P."/>
            <person name="Verhelst B."/>
            <person name="Lin Y.-C."/>
            <person name="Bayer T."/>
            <person name="Collen J."/>
            <person name="Dattolo E."/>
            <person name="De Paoli E."/>
            <person name="Dittami S."/>
            <person name="Maumus F."/>
            <person name="Michel G."/>
            <person name="Kersting A."/>
            <person name="Lauritano C."/>
            <person name="Lohaus R."/>
            <person name="Toepel M."/>
            <person name="Tonon T."/>
            <person name="Vanneste K."/>
            <person name="Amirebrahimi M."/>
            <person name="Brakel J."/>
            <person name="Bostroem C."/>
            <person name="Chovatia M."/>
            <person name="Grimwood J."/>
            <person name="Jenkins J.W."/>
            <person name="Jueterbock A."/>
            <person name="Mraz A."/>
            <person name="Stam W.T."/>
            <person name="Tice H."/>
            <person name="Bornberg-Bauer E."/>
            <person name="Green P.J."/>
            <person name="Pearson G.A."/>
            <person name="Procaccini G."/>
            <person name="Duarte C.M."/>
            <person name="Schmutz J."/>
            <person name="Reusch T.B.H."/>
            <person name="Van de Peer Y."/>
        </authorList>
    </citation>
    <scope>NUCLEOTIDE SEQUENCE [LARGE SCALE GENOMIC DNA]</scope>
    <source>
        <strain evidence="3">cv. Finnish</strain>
    </source>
</reference>
<protein>
    <recommendedName>
        <fullName evidence="4">DNA-directed RNA polymerase III subunit RPC5</fullName>
    </recommendedName>
</protein>
<keyword evidence="3" id="KW-1185">Reference proteome</keyword>
<dbReference type="STRING" id="29655.A0A0K9NLR2"/>
<evidence type="ECO:0000313" key="3">
    <source>
        <dbReference type="Proteomes" id="UP000036987"/>
    </source>
</evidence>
<accession>A0A0K9NLR2</accession>
<dbReference type="PANTHER" id="PTHR12069:SF0">
    <property type="entry name" value="DNA-DIRECTED RNA POLYMERASE III SUBUNIT RPC5"/>
    <property type="match status" value="1"/>
</dbReference>
<evidence type="ECO:0008006" key="4">
    <source>
        <dbReference type="Google" id="ProtNLM"/>
    </source>
</evidence>
<proteinExistence type="predicted"/>